<evidence type="ECO:0000259" key="13">
    <source>
        <dbReference type="SMART" id="SM00382"/>
    </source>
</evidence>
<keyword evidence="8" id="KW-0862">Zinc</keyword>
<feature type="transmembrane region" description="Helical" evidence="12">
    <location>
        <begin position="231"/>
        <end position="248"/>
    </location>
</feature>
<dbReference type="InterPro" id="IPR011546">
    <property type="entry name" value="Pept_M41_FtsH_extracell"/>
</dbReference>
<feature type="region of interest" description="Disordered" evidence="11">
    <location>
        <begin position="164"/>
        <end position="186"/>
    </location>
</feature>
<dbReference type="Gene3D" id="3.40.50.300">
    <property type="entry name" value="P-loop containing nucleotide triphosphate hydrolases"/>
    <property type="match status" value="1"/>
</dbReference>
<keyword evidence="12" id="KW-1133">Transmembrane helix</keyword>
<evidence type="ECO:0000256" key="5">
    <source>
        <dbReference type="ARBA" id="ARBA00022723"/>
    </source>
</evidence>
<keyword evidence="10" id="KW-0482">Metalloprotease</keyword>
<comment type="similarity">
    <text evidence="2">In the C-terminal section; belongs to the peptidase M41 family.</text>
</comment>
<dbReference type="InterPro" id="IPR003959">
    <property type="entry name" value="ATPase_AAA_core"/>
</dbReference>
<gene>
    <name evidence="14" type="ORF">TcWFU_001039</name>
</gene>
<name>A0ABR4Q8V5_9CEST</name>
<dbReference type="Pfam" id="PF00004">
    <property type="entry name" value="AAA"/>
    <property type="match status" value="1"/>
</dbReference>
<keyword evidence="4" id="KW-0645">Protease</keyword>
<keyword evidence="15" id="KW-1185">Reference proteome</keyword>
<dbReference type="InterPro" id="IPR000642">
    <property type="entry name" value="Peptidase_M41"/>
</dbReference>
<reference evidence="14 15" key="1">
    <citation type="journal article" date="2022" name="Front. Cell. Infect. Microbiol.">
        <title>The Genomes of Two Strains of Taenia crassiceps the Animal Model for the Study of Human Cysticercosis.</title>
        <authorList>
            <person name="Bobes R.J."/>
            <person name="Estrada K."/>
            <person name="Rios-Valencia D.G."/>
            <person name="Calderon-Gallegos A."/>
            <person name="de la Torre P."/>
            <person name="Carrero J.C."/>
            <person name="Sanchez-Flores A."/>
            <person name="Laclette J.P."/>
        </authorList>
    </citation>
    <scope>NUCLEOTIDE SEQUENCE [LARGE SCALE GENOMIC DNA]</scope>
    <source>
        <strain evidence="14">WFUcys</strain>
    </source>
</reference>
<proteinExistence type="inferred from homology"/>
<evidence type="ECO:0000256" key="4">
    <source>
        <dbReference type="ARBA" id="ARBA00022670"/>
    </source>
</evidence>
<evidence type="ECO:0000256" key="7">
    <source>
        <dbReference type="ARBA" id="ARBA00022801"/>
    </source>
</evidence>
<dbReference type="Proteomes" id="UP001651158">
    <property type="component" value="Unassembled WGS sequence"/>
</dbReference>
<dbReference type="SUPFAM" id="SSF140990">
    <property type="entry name" value="FtsH protease domain-like"/>
    <property type="match status" value="1"/>
</dbReference>
<organism evidence="14 15">
    <name type="scientific">Taenia crassiceps</name>
    <dbReference type="NCBI Taxonomy" id="6207"/>
    <lineage>
        <taxon>Eukaryota</taxon>
        <taxon>Metazoa</taxon>
        <taxon>Spiralia</taxon>
        <taxon>Lophotrochozoa</taxon>
        <taxon>Platyhelminthes</taxon>
        <taxon>Cestoda</taxon>
        <taxon>Eucestoda</taxon>
        <taxon>Cyclophyllidea</taxon>
        <taxon>Taeniidae</taxon>
        <taxon>Taenia</taxon>
    </lineage>
</organism>
<dbReference type="SUPFAM" id="SSF52540">
    <property type="entry name" value="P-loop containing nucleoside triphosphate hydrolases"/>
    <property type="match status" value="1"/>
</dbReference>
<feature type="compositionally biased region" description="Low complexity" evidence="11">
    <location>
        <begin position="173"/>
        <end position="184"/>
    </location>
</feature>
<dbReference type="Gene3D" id="1.10.8.60">
    <property type="match status" value="1"/>
</dbReference>
<evidence type="ECO:0000256" key="11">
    <source>
        <dbReference type="SAM" id="MobiDB-lite"/>
    </source>
</evidence>
<dbReference type="PROSITE" id="PS00674">
    <property type="entry name" value="AAA"/>
    <property type="match status" value="1"/>
</dbReference>
<evidence type="ECO:0000256" key="12">
    <source>
        <dbReference type="SAM" id="Phobius"/>
    </source>
</evidence>
<evidence type="ECO:0000256" key="2">
    <source>
        <dbReference type="ARBA" id="ARBA00010044"/>
    </source>
</evidence>
<dbReference type="EMBL" id="JAKROA010000006">
    <property type="protein sequence ID" value="KAL5106041.1"/>
    <property type="molecule type" value="Genomic_DNA"/>
</dbReference>
<evidence type="ECO:0000256" key="6">
    <source>
        <dbReference type="ARBA" id="ARBA00022741"/>
    </source>
</evidence>
<dbReference type="InterPro" id="IPR041569">
    <property type="entry name" value="AAA_lid_3"/>
</dbReference>
<evidence type="ECO:0000313" key="15">
    <source>
        <dbReference type="Proteomes" id="UP001651158"/>
    </source>
</evidence>
<dbReference type="InterPro" id="IPR003593">
    <property type="entry name" value="AAA+_ATPase"/>
</dbReference>
<feature type="transmembrane region" description="Helical" evidence="12">
    <location>
        <begin position="98"/>
        <end position="117"/>
    </location>
</feature>
<dbReference type="InterPro" id="IPR037219">
    <property type="entry name" value="Peptidase_M41-like"/>
</dbReference>
<dbReference type="InterPro" id="IPR003960">
    <property type="entry name" value="ATPase_AAA_CS"/>
</dbReference>
<evidence type="ECO:0000256" key="3">
    <source>
        <dbReference type="ARBA" id="ARBA00010550"/>
    </source>
</evidence>
<dbReference type="InterPro" id="IPR027417">
    <property type="entry name" value="P-loop_NTPase"/>
</dbReference>
<feature type="compositionally biased region" description="Basic and acidic residues" evidence="11">
    <location>
        <begin position="752"/>
        <end position="763"/>
    </location>
</feature>
<evidence type="ECO:0000256" key="1">
    <source>
        <dbReference type="ARBA" id="ARBA00001947"/>
    </source>
</evidence>
<dbReference type="HAMAP" id="MF_01458">
    <property type="entry name" value="FtsH"/>
    <property type="match status" value="1"/>
</dbReference>
<feature type="domain" description="AAA+ ATPase" evidence="13">
    <location>
        <begin position="318"/>
        <end position="456"/>
    </location>
</feature>
<dbReference type="InterPro" id="IPR050928">
    <property type="entry name" value="ATP-dep_Zn_Metalloprotease"/>
</dbReference>
<dbReference type="SMART" id="SM00382">
    <property type="entry name" value="AAA"/>
    <property type="match status" value="1"/>
</dbReference>
<keyword evidence="12" id="KW-0472">Membrane</keyword>
<evidence type="ECO:0000313" key="14">
    <source>
        <dbReference type="EMBL" id="KAL5106041.1"/>
    </source>
</evidence>
<evidence type="ECO:0000256" key="9">
    <source>
        <dbReference type="ARBA" id="ARBA00022840"/>
    </source>
</evidence>
<keyword evidence="6" id="KW-0547">Nucleotide-binding</keyword>
<dbReference type="PANTHER" id="PTHR43655">
    <property type="entry name" value="ATP-DEPENDENT PROTEASE"/>
    <property type="match status" value="1"/>
</dbReference>
<evidence type="ECO:0000256" key="10">
    <source>
        <dbReference type="ARBA" id="ARBA00023049"/>
    </source>
</evidence>
<dbReference type="PANTHER" id="PTHR43655:SF2">
    <property type="entry name" value="AFG3 LIKE MATRIX AAA PEPTIDASE SUBUNIT 2, ISOFORM A"/>
    <property type="match status" value="1"/>
</dbReference>
<dbReference type="NCBIfam" id="TIGR01241">
    <property type="entry name" value="FtsH_fam"/>
    <property type="match status" value="1"/>
</dbReference>
<feature type="region of interest" description="Disordered" evidence="11">
    <location>
        <begin position="728"/>
        <end position="763"/>
    </location>
</feature>
<keyword evidence="5" id="KW-0479">Metal-binding</keyword>
<dbReference type="Pfam" id="PF01434">
    <property type="entry name" value="Peptidase_M41"/>
    <property type="match status" value="1"/>
</dbReference>
<dbReference type="CDD" id="cd19501">
    <property type="entry name" value="RecA-like_FtsH"/>
    <property type="match status" value="1"/>
</dbReference>
<dbReference type="InterPro" id="IPR005936">
    <property type="entry name" value="FtsH"/>
</dbReference>
<dbReference type="Pfam" id="PF17862">
    <property type="entry name" value="AAA_lid_3"/>
    <property type="match status" value="1"/>
</dbReference>
<comment type="similarity">
    <text evidence="3">In the N-terminal section; belongs to the AAA ATPase family.</text>
</comment>
<dbReference type="Gene3D" id="3.40.1690.20">
    <property type="match status" value="1"/>
</dbReference>
<protein>
    <submittedName>
        <fullName evidence="14">AFG3-like protein 2</fullName>
    </submittedName>
</protein>
<dbReference type="Gene3D" id="1.20.58.760">
    <property type="entry name" value="Peptidase M41"/>
    <property type="match status" value="1"/>
</dbReference>
<comment type="caution">
    <text evidence="14">The sequence shown here is derived from an EMBL/GenBank/DDBJ whole genome shotgun (WGS) entry which is preliminary data.</text>
</comment>
<accession>A0ABR4Q8V5</accession>
<keyword evidence="12" id="KW-0812">Transmembrane</keyword>
<evidence type="ECO:0000256" key="8">
    <source>
        <dbReference type="ARBA" id="ARBA00022833"/>
    </source>
</evidence>
<dbReference type="Pfam" id="PF06480">
    <property type="entry name" value="FtsH_ext"/>
    <property type="match status" value="1"/>
</dbReference>
<comment type="cofactor">
    <cofactor evidence="1">
        <name>Zn(2+)</name>
        <dbReference type="ChEBI" id="CHEBI:29105"/>
    </cofactor>
</comment>
<sequence>MPIALRPVGVALRRSSKAVSVKCKHYASVSLSTPEFLRRLLWRRPISLWRFAEEQESKKPEAKPASSGPKTKIEFQFSFGSGSGGGLKGSHPPNSWNIGPWIVAGLVGVGVMMGYNASRYKKVSWKEFAENFLQTGRVNHLEVVNKEWVRVYLQPLGVGRGRDGDSGDAYDTSLAPPASPPSGSKEPVYWFEIGAVDTFERGLRELEANLGVDPINRVPINYKSQFKPSDFLYMAFYAALIGAAVYSFRSTSGGVVRKPGMGSGLFNFGHSPVRLIEKDKIGVSFSDVAGCEEAKLEIIEFVNFLKNPGRYEALGAKIPRGAILKGPPGTGKTLLAKATAGEANVPFLSVSGSEFLEMFVGVGPKRVRDMFSQARSKAPCILFIDEIDAIGGKRSGSSFGHQERENTLNQLLVEMDGFTTQENVVVLAATNRIDILDPALLRPGRFDRQIYVSLPDIKGRASIFKVHLKPLKSALDKVEVARRMAARTPGFSGADIASVCNEAALIAAREDAKSVDLSHFDAAIDRVIAGLEKKSQVLQPEEKKTVAYHEAGHATVGWFLEHCNPLLKISIIPRGKALGYAQYQPRDAYLHTQAQMLDEMCLALGGRASEQVFFGKVGSGAMDDLQRVTRSAYAQIVQLGFSPKVGNLSFDLPQQGELAMTKPYSEHTAQIIDEEVRDLVARAYDRTLKLVEEHKSHIEALALRLLEKEQLQKEDLVEILGPRPFQEKSTYEELVGTGPLDEDTDLPPGLKDWNKEPDPQPNP</sequence>
<keyword evidence="7" id="KW-0378">Hydrolase</keyword>
<keyword evidence="9" id="KW-0067">ATP-binding</keyword>